<protein>
    <recommendedName>
        <fullName evidence="4">F-box domain-containing protein</fullName>
    </recommendedName>
</protein>
<name>A0AAE0DKA6_9LECA</name>
<evidence type="ECO:0000256" key="1">
    <source>
        <dbReference type="SAM" id="MobiDB-lite"/>
    </source>
</evidence>
<reference evidence="2" key="1">
    <citation type="submission" date="2022-11" db="EMBL/GenBank/DDBJ databases">
        <title>Chromosomal genome sequence assembly and mating type (MAT) locus characterization of the leprose asexual lichenized fungus Lepraria neglecta (Nyl.) Erichsen.</title>
        <authorList>
            <person name="Allen J.L."/>
            <person name="Pfeffer B."/>
        </authorList>
    </citation>
    <scope>NUCLEOTIDE SEQUENCE</scope>
    <source>
        <strain evidence="2">Allen 5258</strain>
    </source>
</reference>
<comment type="caution">
    <text evidence="2">The sequence shown here is derived from an EMBL/GenBank/DDBJ whole genome shotgun (WGS) entry which is preliminary data.</text>
</comment>
<dbReference type="AlphaFoldDB" id="A0AAE0DKA6"/>
<feature type="region of interest" description="Disordered" evidence="1">
    <location>
        <begin position="72"/>
        <end position="198"/>
    </location>
</feature>
<keyword evidence="3" id="KW-1185">Reference proteome</keyword>
<feature type="compositionally biased region" description="Acidic residues" evidence="1">
    <location>
        <begin position="98"/>
        <end position="114"/>
    </location>
</feature>
<dbReference type="EMBL" id="JASNWA010000007">
    <property type="protein sequence ID" value="KAK3173187.1"/>
    <property type="molecule type" value="Genomic_DNA"/>
</dbReference>
<evidence type="ECO:0000313" key="3">
    <source>
        <dbReference type="Proteomes" id="UP001276659"/>
    </source>
</evidence>
<accession>A0AAE0DKA6</accession>
<gene>
    <name evidence="2" type="ORF">OEA41_006516</name>
</gene>
<dbReference type="Proteomes" id="UP001276659">
    <property type="component" value="Unassembled WGS sequence"/>
</dbReference>
<proteinExistence type="predicted"/>
<evidence type="ECO:0000313" key="2">
    <source>
        <dbReference type="EMBL" id="KAK3173187.1"/>
    </source>
</evidence>
<organism evidence="2 3">
    <name type="scientific">Lepraria neglecta</name>
    <dbReference type="NCBI Taxonomy" id="209136"/>
    <lineage>
        <taxon>Eukaryota</taxon>
        <taxon>Fungi</taxon>
        <taxon>Dikarya</taxon>
        <taxon>Ascomycota</taxon>
        <taxon>Pezizomycotina</taxon>
        <taxon>Lecanoromycetes</taxon>
        <taxon>OSLEUM clade</taxon>
        <taxon>Lecanoromycetidae</taxon>
        <taxon>Lecanorales</taxon>
        <taxon>Lecanorineae</taxon>
        <taxon>Stereocaulaceae</taxon>
        <taxon>Lepraria</taxon>
    </lineage>
</organism>
<feature type="compositionally biased region" description="Acidic residues" evidence="1">
    <location>
        <begin position="121"/>
        <end position="131"/>
    </location>
</feature>
<evidence type="ECO:0008006" key="4">
    <source>
        <dbReference type="Google" id="ProtNLM"/>
    </source>
</evidence>
<sequence length="565" mass="65232">MPQFPTDRFQHLLTFCIRLFGGEKITFNISRIRRADEPLHAAWNSIGGANLAENGFHNTFVSKHYANCPASAGCKNKRRDVRPPRESTSGITKNDNTGDFDDEENDDEVFEYQSDESLVTGEEDLNDEGESDNGLCRTSPEDDTVERSSIRSQSSRSPAKYSDVLDELESSPAKSAKIGHRQQDTSLSLGAVSRNDEEDDSMWINEEDDSCDERSSFEHVAGPGCEHPHGYSGFEVTAEQMRGCSTLQCLVRKTPDWKSELDDQEFELSSDYFLSGLSDFMPSRDEGHPKFTPARHDAKYLMPDTAFLYDSDRNMEGGAGLSLITHLIVASLVIRPCLKGTINGGFTSVAMHGLPQIRFSFLRCVLFPFQWFSQVQRSVNDPFSKLPRELIDAILDLFSPLDMASLRLASCAEYLPLLRWRRLLEEEMPWLWELWDDVERSFWATTSVFELREEETRRDRAKRADEETQRRFHEQRAIVKDEMPEILEAWSQDHQYIEKPYVTPPKPQAELPVISSTKTINWCRVYYEVKINWDKLRGLRNRYRIWADIQEILRRIEEYRREGRI</sequence>